<proteinExistence type="predicted"/>
<gene>
    <name evidence="1" type="ORF">G2W53_033972</name>
</gene>
<dbReference type="OrthoDB" id="1724612at2759"/>
<protein>
    <submittedName>
        <fullName evidence="1">Glutamate--tRNA ligase, chloroplastic/mitochondrial-like isoform X1</fullName>
    </submittedName>
</protein>
<evidence type="ECO:0000313" key="2">
    <source>
        <dbReference type="Proteomes" id="UP000634136"/>
    </source>
</evidence>
<dbReference type="Proteomes" id="UP000634136">
    <property type="component" value="Unassembled WGS sequence"/>
</dbReference>
<dbReference type="GO" id="GO:0016874">
    <property type="term" value="F:ligase activity"/>
    <property type="evidence" value="ECO:0007669"/>
    <property type="project" value="UniProtKB-KW"/>
</dbReference>
<keyword evidence="1" id="KW-0436">Ligase</keyword>
<accession>A0A834T0I6</accession>
<keyword evidence="2" id="KW-1185">Reference proteome</keyword>
<name>A0A834T0I6_9FABA</name>
<dbReference type="EMBL" id="JAAIUW010000010">
    <property type="protein sequence ID" value="KAF7812996.1"/>
    <property type="molecule type" value="Genomic_DNA"/>
</dbReference>
<dbReference type="SUPFAM" id="SSF51197">
    <property type="entry name" value="Clavaminate synthase-like"/>
    <property type="match status" value="1"/>
</dbReference>
<dbReference type="InterPro" id="IPR027443">
    <property type="entry name" value="IPNS-like_sf"/>
</dbReference>
<dbReference type="AlphaFoldDB" id="A0A834T0I6"/>
<dbReference type="Gene3D" id="2.60.120.330">
    <property type="entry name" value="B-lactam Antibiotic, Isopenicillin N Synthase, Chain"/>
    <property type="match status" value="1"/>
</dbReference>
<evidence type="ECO:0000313" key="1">
    <source>
        <dbReference type="EMBL" id="KAF7812996.1"/>
    </source>
</evidence>
<organism evidence="1 2">
    <name type="scientific">Senna tora</name>
    <dbReference type="NCBI Taxonomy" id="362788"/>
    <lineage>
        <taxon>Eukaryota</taxon>
        <taxon>Viridiplantae</taxon>
        <taxon>Streptophyta</taxon>
        <taxon>Embryophyta</taxon>
        <taxon>Tracheophyta</taxon>
        <taxon>Spermatophyta</taxon>
        <taxon>Magnoliopsida</taxon>
        <taxon>eudicotyledons</taxon>
        <taxon>Gunneridae</taxon>
        <taxon>Pentapetalae</taxon>
        <taxon>rosids</taxon>
        <taxon>fabids</taxon>
        <taxon>Fabales</taxon>
        <taxon>Fabaceae</taxon>
        <taxon>Caesalpinioideae</taxon>
        <taxon>Cassia clade</taxon>
        <taxon>Senna</taxon>
    </lineage>
</organism>
<reference evidence="1" key="1">
    <citation type="submission" date="2020-09" db="EMBL/GenBank/DDBJ databases">
        <title>Genome-Enabled Discovery of Anthraquinone Biosynthesis in Senna tora.</title>
        <authorList>
            <person name="Kang S.-H."/>
            <person name="Pandey R.P."/>
            <person name="Lee C.-M."/>
            <person name="Sim J.-S."/>
            <person name="Jeong J.-T."/>
            <person name="Choi B.-S."/>
            <person name="Jung M."/>
            <person name="Ginzburg D."/>
            <person name="Zhao K."/>
            <person name="Won S.Y."/>
            <person name="Oh T.-J."/>
            <person name="Yu Y."/>
            <person name="Kim N.-H."/>
            <person name="Lee O.R."/>
            <person name="Lee T.-H."/>
            <person name="Bashyal P."/>
            <person name="Kim T.-S."/>
            <person name="Lee W.-H."/>
            <person name="Kawkins C."/>
            <person name="Kim C.-K."/>
            <person name="Kim J.S."/>
            <person name="Ahn B.O."/>
            <person name="Rhee S.Y."/>
            <person name="Sohng J.K."/>
        </authorList>
    </citation>
    <scope>NUCLEOTIDE SEQUENCE</scope>
    <source>
        <tissue evidence="1">Leaf</tissue>
    </source>
</reference>
<sequence>MYKSIEHRAIVNSEKERISVATFFSPKMDGEMGPAKSLVFQYSSGIRMAMLGGTPWTRIRAFSFEVAPPILHQSSLYYRQRIIPFRKNFSVSTFSVPEQKAEGAVRVQRWKVYSEN</sequence>
<comment type="caution">
    <text evidence="1">The sequence shown here is derived from an EMBL/GenBank/DDBJ whole genome shotgun (WGS) entry which is preliminary data.</text>
</comment>